<evidence type="ECO:0000256" key="1">
    <source>
        <dbReference type="SAM" id="SignalP"/>
    </source>
</evidence>
<accession>A0A2S2CNS6</accession>
<proteinExistence type="predicted"/>
<feature type="signal peptide" evidence="1">
    <location>
        <begin position="1"/>
        <end position="23"/>
    </location>
</feature>
<gene>
    <name evidence="2" type="ORF">DEW08_07410</name>
</gene>
<dbReference type="EMBL" id="CP029353">
    <property type="protein sequence ID" value="AWK86099.1"/>
    <property type="molecule type" value="Genomic_DNA"/>
</dbReference>
<dbReference type="RefSeq" id="WP_109325828.1">
    <property type="nucleotide sequence ID" value="NZ_CP029353.1"/>
</dbReference>
<protein>
    <submittedName>
        <fullName evidence="2">Uncharacterized protein</fullName>
    </submittedName>
</protein>
<organism evidence="2 3">
    <name type="scientific">Azospirillum thermophilum</name>
    <dbReference type="NCBI Taxonomy" id="2202148"/>
    <lineage>
        <taxon>Bacteria</taxon>
        <taxon>Pseudomonadati</taxon>
        <taxon>Pseudomonadota</taxon>
        <taxon>Alphaproteobacteria</taxon>
        <taxon>Rhodospirillales</taxon>
        <taxon>Azospirillaceae</taxon>
        <taxon>Azospirillum</taxon>
    </lineage>
</organism>
<keyword evidence="3" id="KW-1185">Reference proteome</keyword>
<keyword evidence="1" id="KW-0732">Signal</keyword>
<dbReference type="KEGG" id="azz:DEW08_07410"/>
<dbReference type="OrthoDB" id="7355124at2"/>
<reference evidence="3" key="1">
    <citation type="submission" date="2018-05" db="EMBL/GenBank/DDBJ databases">
        <title>Azospirillum thermophila sp. nov., a novel isolated from hot spring.</title>
        <authorList>
            <person name="Zhao Z."/>
        </authorList>
    </citation>
    <scope>NUCLEOTIDE SEQUENCE [LARGE SCALE GENOMIC DNA]</scope>
    <source>
        <strain evidence="3">CFH 70021</strain>
    </source>
</reference>
<dbReference type="Proteomes" id="UP000245629">
    <property type="component" value="Chromosome 2"/>
</dbReference>
<sequence length="173" mass="18359">MPTLPCPPGLLLLVLLLAGCRTAGPAPVPQGAAPLAPGTAEPLRFAELAIGSMRRGMEIGRYVWGIDCAPPYERVHWTSGQNMRRGSTFEERFDEMLGAAGFDVVGRIGGPDAPESGNRRAAFTVQGDLKEVRLELCRRSHWLTGADKGYRGPAACGWTGPSTTRAAAGRSIG</sequence>
<evidence type="ECO:0000313" key="2">
    <source>
        <dbReference type="EMBL" id="AWK86099.1"/>
    </source>
</evidence>
<evidence type="ECO:0000313" key="3">
    <source>
        <dbReference type="Proteomes" id="UP000245629"/>
    </source>
</evidence>
<name>A0A2S2CNS6_9PROT</name>
<dbReference type="AlphaFoldDB" id="A0A2S2CNS6"/>
<feature type="chain" id="PRO_5015776190" evidence="1">
    <location>
        <begin position="24"/>
        <end position="173"/>
    </location>
</feature>